<dbReference type="SUPFAM" id="SSF53756">
    <property type="entry name" value="UDP-Glycosyltransferase/glycogen phosphorylase"/>
    <property type="match status" value="1"/>
</dbReference>
<keyword evidence="7" id="KW-0735">Signal-anchor</keyword>
<feature type="domain" description="Fucosyltransferase C-terminal" evidence="13">
    <location>
        <begin position="153"/>
        <end position="331"/>
    </location>
</feature>
<feature type="domain" description="Fucosyltransferase N-terminal" evidence="14">
    <location>
        <begin position="37"/>
        <end position="137"/>
    </location>
</feature>
<sequence length="347" mass="41755">MVIPVRWMTYSNTNTYNVDLDNVIRKDLVDKLPLLKRKPVILFYNLPVWISINNDANLNTCPYKCDFTDDKNRWNESEAVIFEASAHPRVPKQGKKKKQIWIFFTLESPKTYPNGFKQWKNLMNWTMTYRLDSDIWTFNHEIVLKENSRYNPSNKSKPVSWLVSHCNVQSRRDEFTKILKKHIKVDTFGKCGTMKVNCKGIANNDCWRVFFKRYFFYLSFENSFCRDYITEKAFNPLNNSIVPVVRGGAFYNKYLPLQSYINTANFETIKSLSDYLKNLIENEALYQSFFKWRKQYTVRVYNRIFKSFCELCRRLHFKDKYRRYYESLYDWWVTGAHCNNTIDDLHK</sequence>
<evidence type="ECO:0000256" key="9">
    <source>
        <dbReference type="ARBA" id="ARBA00023034"/>
    </source>
</evidence>
<name>A0ABQ9EFQ7_TEGGR</name>
<evidence type="ECO:0000256" key="11">
    <source>
        <dbReference type="ARBA" id="ARBA00023180"/>
    </source>
</evidence>
<dbReference type="InterPro" id="IPR001503">
    <property type="entry name" value="Glyco_trans_10"/>
</dbReference>
<evidence type="ECO:0000256" key="4">
    <source>
        <dbReference type="ARBA" id="ARBA00022676"/>
    </source>
</evidence>
<dbReference type="EC" id="2.4.1.-" evidence="12"/>
<keyword evidence="8" id="KW-1133">Transmembrane helix</keyword>
<keyword evidence="9 12" id="KW-0333">Golgi apparatus</keyword>
<dbReference type="Pfam" id="PF17039">
    <property type="entry name" value="Glyco_tran_10_N"/>
    <property type="match status" value="1"/>
</dbReference>
<keyword evidence="4 12" id="KW-0328">Glycosyltransferase</keyword>
<keyword evidence="5 12" id="KW-0808">Transferase</keyword>
<organism evidence="15 16">
    <name type="scientific">Tegillarca granosa</name>
    <name type="common">Malaysian cockle</name>
    <name type="synonym">Anadara granosa</name>
    <dbReference type="NCBI Taxonomy" id="220873"/>
    <lineage>
        <taxon>Eukaryota</taxon>
        <taxon>Metazoa</taxon>
        <taxon>Spiralia</taxon>
        <taxon>Lophotrochozoa</taxon>
        <taxon>Mollusca</taxon>
        <taxon>Bivalvia</taxon>
        <taxon>Autobranchia</taxon>
        <taxon>Pteriomorphia</taxon>
        <taxon>Arcoida</taxon>
        <taxon>Arcoidea</taxon>
        <taxon>Arcidae</taxon>
        <taxon>Tegillarca</taxon>
    </lineage>
</organism>
<dbReference type="Proteomes" id="UP001217089">
    <property type="component" value="Unassembled WGS sequence"/>
</dbReference>
<dbReference type="EMBL" id="JARBDR010000917">
    <property type="protein sequence ID" value="KAJ8302747.1"/>
    <property type="molecule type" value="Genomic_DNA"/>
</dbReference>
<evidence type="ECO:0000256" key="6">
    <source>
        <dbReference type="ARBA" id="ARBA00022692"/>
    </source>
</evidence>
<dbReference type="InterPro" id="IPR055270">
    <property type="entry name" value="Glyco_tran_10_C"/>
</dbReference>
<comment type="caution">
    <text evidence="15">The sequence shown here is derived from an EMBL/GenBank/DDBJ whole genome shotgun (WGS) entry which is preliminary data.</text>
</comment>
<evidence type="ECO:0000256" key="5">
    <source>
        <dbReference type="ARBA" id="ARBA00022679"/>
    </source>
</evidence>
<dbReference type="InterPro" id="IPR031481">
    <property type="entry name" value="Glyco_tran_10_N"/>
</dbReference>
<evidence type="ECO:0000259" key="14">
    <source>
        <dbReference type="Pfam" id="PF17039"/>
    </source>
</evidence>
<evidence type="ECO:0000256" key="1">
    <source>
        <dbReference type="ARBA" id="ARBA00004323"/>
    </source>
</evidence>
<dbReference type="Pfam" id="PF00852">
    <property type="entry name" value="Glyco_transf_10"/>
    <property type="match status" value="1"/>
</dbReference>
<keyword evidence="16" id="KW-1185">Reference proteome</keyword>
<comment type="pathway">
    <text evidence="2">Protein modification; protein glycosylation.</text>
</comment>
<comment type="similarity">
    <text evidence="3 12">Belongs to the glycosyltransferase 10 family.</text>
</comment>
<evidence type="ECO:0000256" key="7">
    <source>
        <dbReference type="ARBA" id="ARBA00022968"/>
    </source>
</evidence>
<reference evidence="15 16" key="1">
    <citation type="submission" date="2022-12" db="EMBL/GenBank/DDBJ databases">
        <title>Chromosome-level genome of Tegillarca granosa.</title>
        <authorList>
            <person name="Kim J."/>
        </authorList>
    </citation>
    <scope>NUCLEOTIDE SEQUENCE [LARGE SCALE GENOMIC DNA]</scope>
    <source>
        <strain evidence="15">Teg-2019</strain>
        <tissue evidence="15">Adductor muscle</tissue>
    </source>
</reference>
<accession>A0ABQ9EFQ7</accession>
<dbReference type="InterPro" id="IPR038577">
    <property type="entry name" value="GT10-like_C_sf"/>
</dbReference>
<gene>
    <name evidence="15" type="ORF">KUTeg_019143</name>
</gene>
<protein>
    <recommendedName>
        <fullName evidence="12">Fucosyltransferase</fullName>
        <ecNumber evidence="12">2.4.1.-</ecNumber>
    </recommendedName>
</protein>
<evidence type="ECO:0000256" key="8">
    <source>
        <dbReference type="ARBA" id="ARBA00022989"/>
    </source>
</evidence>
<evidence type="ECO:0000256" key="2">
    <source>
        <dbReference type="ARBA" id="ARBA00004922"/>
    </source>
</evidence>
<evidence type="ECO:0000256" key="3">
    <source>
        <dbReference type="ARBA" id="ARBA00008919"/>
    </source>
</evidence>
<keyword evidence="10" id="KW-0472">Membrane</keyword>
<evidence type="ECO:0000256" key="12">
    <source>
        <dbReference type="RuleBase" id="RU003832"/>
    </source>
</evidence>
<keyword evidence="11" id="KW-0325">Glycoprotein</keyword>
<evidence type="ECO:0000313" key="15">
    <source>
        <dbReference type="EMBL" id="KAJ8302747.1"/>
    </source>
</evidence>
<evidence type="ECO:0000313" key="16">
    <source>
        <dbReference type="Proteomes" id="UP001217089"/>
    </source>
</evidence>
<evidence type="ECO:0000256" key="10">
    <source>
        <dbReference type="ARBA" id="ARBA00023136"/>
    </source>
</evidence>
<comment type="subcellular location">
    <subcellularLocation>
        <location evidence="1">Golgi apparatus membrane</location>
        <topology evidence="1">Single-pass type II membrane protein</topology>
    </subcellularLocation>
    <subcellularLocation>
        <location evidence="12">Golgi apparatus</location>
        <location evidence="12">Golgi stack membrane</location>
        <topology evidence="12">Single-pass type II membrane protein</topology>
    </subcellularLocation>
</comment>
<dbReference type="Gene3D" id="3.40.50.11660">
    <property type="entry name" value="Glycosyl transferase family 10, C-terminal domain"/>
    <property type="match status" value="1"/>
</dbReference>
<dbReference type="PANTHER" id="PTHR48438:SF1">
    <property type="entry name" value="ALPHA-(1,3)-FUCOSYLTRANSFERASE C-RELATED"/>
    <property type="match status" value="1"/>
</dbReference>
<dbReference type="PANTHER" id="PTHR48438">
    <property type="entry name" value="ALPHA-(1,3)-FUCOSYLTRANSFERASE C-RELATED"/>
    <property type="match status" value="1"/>
</dbReference>
<proteinExistence type="inferred from homology"/>
<evidence type="ECO:0000259" key="13">
    <source>
        <dbReference type="Pfam" id="PF00852"/>
    </source>
</evidence>
<keyword evidence="6 12" id="KW-0812">Transmembrane</keyword>